<dbReference type="AlphaFoldDB" id="A0A6J6BL90"/>
<protein>
    <submittedName>
        <fullName evidence="1">Unannotated protein</fullName>
    </submittedName>
</protein>
<evidence type="ECO:0000313" key="1">
    <source>
        <dbReference type="EMBL" id="CAB4539831.1"/>
    </source>
</evidence>
<organism evidence="1">
    <name type="scientific">freshwater metagenome</name>
    <dbReference type="NCBI Taxonomy" id="449393"/>
    <lineage>
        <taxon>unclassified sequences</taxon>
        <taxon>metagenomes</taxon>
        <taxon>ecological metagenomes</taxon>
    </lineage>
</organism>
<gene>
    <name evidence="1" type="ORF">UFOPK1433_00440</name>
</gene>
<dbReference type="EMBL" id="CAEZSN010000036">
    <property type="protein sequence ID" value="CAB4539831.1"/>
    <property type="molecule type" value="Genomic_DNA"/>
</dbReference>
<proteinExistence type="predicted"/>
<dbReference type="Gene3D" id="2.60.40.2700">
    <property type="match status" value="1"/>
</dbReference>
<name>A0A6J6BL90_9ZZZZ</name>
<sequence length="185" mass="19935">MQLFIGETMDTQMIQTAALGANTFSFDFSTTGSWSGSKIYTKLVIFPDFLVPTTVPAAVYYFDEVAINGAVTSSLPSIMVSNTLAATITNKTFKVGTTLSSLKGTWRGTGDVAYKYTWYRCTVSSKTVSIAAPTRAQKCSTISGQKSSRYKLTKSDKGKYVRLLVTATNSLGSAYLLTKSTGKVS</sequence>
<accession>A0A6J6BL90</accession>
<reference evidence="1" key="1">
    <citation type="submission" date="2020-05" db="EMBL/GenBank/DDBJ databases">
        <authorList>
            <person name="Chiriac C."/>
            <person name="Salcher M."/>
            <person name="Ghai R."/>
            <person name="Kavagutti S V."/>
        </authorList>
    </citation>
    <scope>NUCLEOTIDE SEQUENCE</scope>
</reference>